<dbReference type="RefSeq" id="WP_158950540.1">
    <property type="nucleotide sequence ID" value="NZ_CP046400.1"/>
</dbReference>
<feature type="domain" description="Lipoyl-binding" evidence="5">
    <location>
        <begin position="26"/>
        <end position="108"/>
    </location>
</feature>
<dbReference type="Gene3D" id="2.40.50.100">
    <property type="match status" value="1"/>
</dbReference>
<evidence type="ECO:0000256" key="3">
    <source>
        <dbReference type="HAMAP-Rule" id="MF_00272"/>
    </source>
</evidence>
<evidence type="ECO:0000256" key="4">
    <source>
        <dbReference type="PIRSR" id="PIRSR617453-50"/>
    </source>
</evidence>
<dbReference type="GO" id="GO:0019464">
    <property type="term" value="P:glycine decarboxylation via glycine cleavage system"/>
    <property type="evidence" value="ECO:0007669"/>
    <property type="project" value="UniProtKB-UniRule"/>
</dbReference>
<dbReference type="AlphaFoldDB" id="A0A6I6JPA1"/>
<comment type="cofactor">
    <cofactor evidence="3">
        <name>(R)-lipoate</name>
        <dbReference type="ChEBI" id="CHEBI:83088"/>
    </cofactor>
    <text evidence="3">Binds 1 lipoyl cofactor covalently.</text>
</comment>
<comment type="function">
    <text evidence="3">The glycine cleavage system catalyzes the degradation of glycine. The H protein shuttles the methylamine group of glycine from the P protein to the T protein.</text>
</comment>
<evidence type="ECO:0000313" key="6">
    <source>
        <dbReference type="EMBL" id="QGY41873.1"/>
    </source>
</evidence>
<dbReference type="InterPro" id="IPR017453">
    <property type="entry name" value="GCV_H_sub"/>
</dbReference>
<dbReference type="GO" id="GO:0005960">
    <property type="term" value="C:glycine cleavage complex"/>
    <property type="evidence" value="ECO:0007669"/>
    <property type="project" value="InterPro"/>
</dbReference>
<dbReference type="NCBIfam" id="NF002270">
    <property type="entry name" value="PRK01202.1"/>
    <property type="match status" value="1"/>
</dbReference>
<evidence type="ECO:0000256" key="1">
    <source>
        <dbReference type="ARBA" id="ARBA00009249"/>
    </source>
</evidence>
<evidence type="ECO:0000259" key="5">
    <source>
        <dbReference type="PROSITE" id="PS50968"/>
    </source>
</evidence>
<sequence length="129" mass="13975">MSELTFPNDVLYHPEHTWVRIAEDGSAVVGISDFAQEQLGEVAFVDLPETGASFAAGEEFGTVESIKAVSSLYMPINGTVTEVNSSLEDDPSQVNTSPYGDGWMLRITVEAEADKSQLLSNADYEAQIK</sequence>
<dbReference type="SUPFAM" id="SSF51230">
    <property type="entry name" value="Single hybrid motif"/>
    <property type="match status" value="1"/>
</dbReference>
<dbReference type="PANTHER" id="PTHR11715:SF3">
    <property type="entry name" value="GLYCINE CLEAVAGE SYSTEM H PROTEIN-RELATED"/>
    <property type="match status" value="1"/>
</dbReference>
<reference evidence="6 7" key="1">
    <citation type="submission" date="2019-11" db="EMBL/GenBank/DDBJ databases">
        <authorList>
            <person name="Zheng R.K."/>
            <person name="Sun C.M."/>
        </authorList>
    </citation>
    <scope>NUCLEOTIDE SEQUENCE [LARGE SCALE GENOMIC DNA]</scope>
    <source>
        <strain evidence="6 7">SRB007</strain>
    </source>
</reference>
<proteinExistence type="inferred from homology"/>
<dbReference type="PANTHER" id="PTHR11715">
    <property type="entry name" value="GLYCINE CLEAVAGE SYSTEM H PROTEIN"/>
    <property type="match status" value="1"/>
</dbReference>
<dbReference type="EMBL" id="CP046400">
    <property type="protein sequence ID" value="QGY41873.1"/>
    <property type="molecule type" value="Genomic_DNA"/>
</dbReference>
<protein>
    <recommendedName>
        <fullName evidence="3">Glycine cleavage system H protein</fullName>
    </recommendedName>
</protein>
<dbReference type="InterPro" id="IPR011053">
    <property type="entry name" value="Single_hybrid_motif"/>
</dbReference>
<comment type="subunit">
    <text evidence="3">The glycine cleavage system is composed of four proteins: P, T, L and H.</text>
</comment>
<dbReference type="Proteomes" id="UP000428328">
    <property type="component" value="Chromosome"/>
</dbReference>
<dbReference type="GO" id="GO:0009249">
    <property type="term" value="P:protein lipoylation"/>
    <property type="evidence" value="ECO:0007669"/>
    <property type="project" value="TreeGrafter"/>
</dbReference>
<comment type="similarity">
    <text evidence="1 3">Belongs to the GcvH family.</text>
</comment>
<feature type="modified residue" description="N6-lipoyllysine" evidence="3 4">
    <location>
        <position position="67"/>
    </location>
</feature>
<evidence type="ECO:0000256" key="2">
    <source>
        <dbReference type="ARBA" id="ARBA00022823"/>
    </source>
</evidence>
<dbReference type="GO" id="GO:0005829">
    <property type="term" value="C:cytosol"/>
    <property type="evidence" value="ECO:0007669"/>
    <property type="project" value="TreeGrafter"/>
</dbReference>
<dbReference type="PROSITE" id="PS00189">
    <property type="entry name" value="LIPOYL"/>
    <property type="match status" value="1"/>
</dbReference>
<name>A0A6I6JPA1_9BACT</name>
<dbReference type="NCBIfam" id="TIGR00527">
    <property type="entry name" value="gcvH"/>
    <property type="match status" value="1"/>
</dbReference>
<dbReference type="InterPro" id="IPR002930">
    <property type="entry name" value="GCV_H"/>
</dbReference>
<gene>
    <name evidence="3 6" type="primary">gcvH</name>
    <name evidence="6" type="ORF">GM415_17680</name>
</gene>
<keyword evidence="2 3" id="KW-0450">Lipoyl</keyword>
<accession>A0A6I6JPA1</accession>
<dbReference type="HAMAP" id="MF_00272">
    <property type="entry name" value="GcvH"/>
    <property type="match status" value="1"/>
</dbReference>
<dbReference type="InterPro" id="IPR000089">
    <property type="entry name" value="Biotin_lipoyl"/>
</dbReference>
<dbReference type="InterPro" id="IPR003016">
    <property type="entry name" value="2-oxoA_DH_lipoyl-BS"/>
</dbReference>
<dbReference type="PROSITE" id="PS50968">
    <property type="entry name" value="BIOTINYL_LIPOYL"/>
    <property type="match status" value="1"/>
</dbReference>
<dbReference type="KEGG" id="psel:GM415_17680"/>
<evidence type="ECO:0000313" key="7">
    <source>
        <dbReference type="Proteomes" id="UP000428328"/>
    </source>
</evidence>
<organism evidence="6 7">
    <name type="scientific">Pseudodesulfovibrio cashew</name>
    <dbReference type="NCBI Taxonomy" id="2678688"/>
    <lineage>
        <taxon>Bacteria</taxon>
        <taxon>Pseudomonadati</taxon>
        <taxon>Thermodesulfobacteriota</taxon>
        <taxon>Desulfovibrionia</taxon>
        <taxon>Desulfovibrionales</taxon>
        <taxon>Desulfovibrionaceae</taxon>
    </lineage>
</organism>
<keyword evidence="7" id="KW-1185">Reference proteome</keyword>
<dbReference type="CDD" id="cd06848">
    <property type="entry name" value="GCS_H"/>
    <property type="match status" value="1"/>
</dbReference>
<dbReference type="InterPro" id="IPR033753">
    <property type="entry name" value="GCV_H/Fam206"/>
</dbReference>
<dbReference type="Pfam" id="PF01597">
    <property type="entry name" value="GCV_H"/>
    <property type="match status" value="1"/>
</dbReference>